<protein>
    <submittedName>
        <fullName evidence="8">YcfA family protein</fullName>
    </submittedName>
</protein>
<reference evidence="8 9" key="1">
    <citation type="journal article" date="2013" name="PLoS ONE">
        <title>Cultivation and Complete Genome Sequencing of Gloeobacter kilaueensis sp. nov., from a Lava Cave in Kilauea Caldera, Hawai'i.</title>
        <authorList>
            <person name="Saw J.H."/>
            <person name="Schatz M."/>
            <person name="Brown M.V."/>
            <person name="Kunkel D.D."/>
            <person name="Foster J.S."/>
            <person name="Shick H."/>
            <person name="Christensen S."/>
            <person name="Hou S."/>
            <person name="Wan X."/>
            <person name="Donachie S.P."/>
        </authorList>
    </citation>
    <scope>NUCLEOTIDE SEQUENCE [LARGE SCALE GENOMIC DNA]</scope>
    <source>
        <strain evidence="9">JS</strain>
    </source>
</reference>
<evidence type="ECO:0000256" key="4">
    <source>
        <dbReference type="ARBA" id="ARBA00022759"/>
    </source>
</evidence>
<dbReference type="AlphaFoldDB" id="U5QD96"/>
<gene>
    <name evidence="8" type="ORF">GKIL_0646</name>
</gene>
<name>U5QD96_GLOK1</name>
<organism evidence="8 9">
    <name type="scientific">Gloeobacter kilaueensis (strain ATCC BAA-2537 / CCAP 1431/1 / ULC 316 / JS1)</name>
    <dbReference type="NCBI Taxonomy" id="1183438"/>
    <lineage>
        <taxon>Bacteria</taxon>
        <taxon>Bacillati</taxon>
        <taxon>Cyanobacteriota</taxon>
        <taxon>Cyanophyceae</taxon>
        <taxon>Gloeobacterales</taxon>
        <taxon>Gloeobacteraceae</taxon>
        <taxon>Gloeobacter</taxon>
    </lineage>
</organism>
<keyword evidence="5" id="KW-0378">Hydrolase</keyword>
<dbReference type="GO" id="GO:0004519">
    <property type="term" value="F:endonuclease activity"/>
    <property type="evidence" value="ECO:0007669"/>
    <property type="project" value="UniProtKB-KW"/>
</dbReference>
<keyword evidence="3" id="KW-0540">Nuclease</keyword>
<dbReference type="Gene3D" id="3.30.920.30">
    <property type="entry name" value="Hypothetical protein"/>
    <property type="match status" value="1"/>
</dbReference>
<dbReference type="SUPFAM" id="SSF54786">
    <property type="entry name" value="YcfA/nrd intein domain"/>
    <property type="match status" value="1"/>
</dbReference>
<keyword evidence="4" id="KW-0255">Endonuclease</keyword>
<accession>U5QD96</accession>
<keyword evidence="7" id="KW-0346">Stress response</keyword>
<dbReference type="OrthoDB" id="489997at2"/>
<evidence type="ECO:0000313" key="8">
    <source>
        <dbReference type="EMBL" id="AGY56892.1"/>
    </source>
</evidence>
<dbReference type="GO" id="GO:0003729">
    <property type="term" value="F:mRNA binding"/>
    <property type="evidence" value="ECO:0007669"/>
    <property type="project" value="InterPro"/>
</dbReference>
<evidence type="ECO:0000256" key="6">
    <source>
        <dbReference type="ARBA" id="ARBA00022884"/>
    </source>
</evidence>
<dbReference type="InterPro" id="IPR038570">
    <property type="entry name" value="HicA_sf"/>
</dbReference>
<comment type="similarity">
    <text evidence="1">Belongs to the HicA mRNA interferase family.</text>
</comment>
<sequence length="81" mass="9110">MPKKIRELKAMLLKAGFLWEPGKGSHTKWTHPELPQFTIILSGNDGDDARRYQEKSVASALQALQQDEESLLNEESNNGES</sequence>
<keyword evidence="2" id="KW-1277">Toxin-antitoxin system</keyword>
<proteinExistence type="inferred from homology"/>
<evidence type="ECO:0000256" key="3">
    <source>
        <dbReference type="ARBA" id="ARBA00022722"/>
    </source>
</evidence>
<dbReference type="RefSeq" id="WP_023171933.1">
    <property type="nucleotide sequence ID" value="NC_022600.1"/>
</dbReference>
<evidence type="ECO:0000313" key="9">
    <source>
        <dbReference type="Proteomes" id="UP000017396"/>
    </source>
</evidence>
<dbReference type="eggNOG" id="COG1724">
    <property type="taxonomic scope" value="Bacteria"/>
</dbReference>
<dbReference type="EMBL" id="CP003587">
    <property type="protein sequence ID" value="AGY56892.1"/>
    <property type="molecule type" value="Genomic_DNA"/>
</dbReference>
<dbReference type="Proteomes" id="UP000017396">
    <property type="component" value="Chromosome"/>
</dbReference>
<evidence type="ECO:0000256" key="2">
    <source>
        <dbReference type="ARBA" id="ARBA00022649"/>
    </source>
</evidence>
<dbReference type="Pfam" id="PF07927">
    <property type="entry name" value="HicA_toxin"/>
    <property type="match status" value="1"/>
</dbReference>
<evidence type="ECO:0000256" key="5">
    <source>
        <dbReference type="ARBA" id="ARBA00022801"/>
    </source>
</evidence>
<dbReference type="HOGENOM" id="CLU_191442_0_0_3"/>
<evidence type="ECO:0000256" key="7">
    <source>
        <dbReference type="ARBA" id="ARBA00023016"/>
    </source>
</evidence>
<keyword evidence="6" id="KW-0694">RNA-binding</keyword>
<evidence type="ECO:0000256" key="1">
    <source>
        <dbReference type="ARBA" id="ARBA00006620"/>
    </source>
</evidence>
<dbReference type="InterPro" id="IPR012933">
    <property type="entry name" value="HicA_mRNA_interferase"/>
</dbReference>
<dbReference type="STRING" id="1183438.GKIL_0646"/>
<keyword evidence="9" id="KW-1185">Reference proteome</keyword>
<dbReference type="GO" id="GO:0016787">
    <property type="term" value="F:hydrolase activity"/>
    <property type="evidence" value="ECO:0007669"/>
    <property type="project" value="UniProtKB-KW"/>
</dbReference>
<dbReference type="KEGG" id="glj:GKIL_0646"/>